<gene>
    <name evidence="2" type="ORF">HGD76_24485</name>
</gene>
<dbReference type="Proteomes" id="UP000502433">
    <property type="component" value="Plasmid pAfl69"/>
</dbReference>
<dbReference type="PANTHER" id="PTHR13696:SF52">
    <property type="entry name" value="PARA FAMILY PROTEIN CT_582"/>
    <property type="match status" value="1"/>
</dbReference>
<dbReference type="EMBL" id="CP051207">
    <property type="protein sequence ID" value="QJB47224.1"/>
    <property type="molecule type" value="Genomic_DNA"/>
</dbReference>
<dbReference type="SUPFAM" id="SSF52540">
    <property type="entry name" value="P-loop containing nucleoside triphosphate hydrolases"/>
    <property type="match status" value="1"/>
</dbReference>
<dbReference type="InterPro" id="IPR050678">
    <property type="entry name" value="DNA_Partitioning_ATPase"/>
</dbReference>
<dbReference type="AlphaFoldDB" id="A0A6H2C889"/>
<keyword evidence="2" id="KW-0614">Plasmid</keyword>
<dbReference type="InterPro" id="IPR025669">
    <property type="entry name" value="AAA_dom"/>
</dbReference>
<evidence type="ECO:0000313" key="3">
    <source>
        <dbReference type="Proteomes" id="UP000502433"/>
    </source>
</evidence>
<dbReference type="PANTHER" id="PTHR13696">
    <property type="entry name" value="P-LOOP CONTAINING NUCLEOSIDE TRIPHOSPHATE HYDROLASE"/>
    <property type="match status" value="1"/>
</dbReference>
<feature type="domain" description="AAA" evidence="1">
    <location>
        <begin position="5"/>
        <end position="165"/>
    </location>
</feature>
<protein>
    <submittedName>
        <fullName evidence="2">ParA family protein</fullName>
    </submittedName>
</protein>
<evidence type="ECO:0000313" key="2">
    <source>
        <dbReference type="EMBL" id="QJB47224.1"/>
    </source>
</evidence>
<reference evidence="2 3" key="1">
    <citation type="submission" date="2020-04" db="EMBL/GenBank/DDBJ databases">
        <title>Genome-Wide Identification of 5-Methylcytosine Sites in Bacterial Genomes By High-Throughput Sequencing of MspJI Restriction Fragments.</title>
        <authorList>
            <person name="Wu V."/>
        </authorList>
    </citation>
    <scope>NUCLEOTIDE SEQUENCE [LARGE SCALE GENOMIC DNA]</scope>
    <source>
        <strain evidence="2 3">CCAP 1403/13f</strain>
        <plasmid evidence="3">pafl69</plasmid>
    </source>
</reference>
<name>A0A6H2C889_DOLFA</name>
<dbReference type="CDD" id="cd02042">
    <property type="entry name" value="ParAB_family"/>
    <property type="match status" value="1"/>
</dbReference>
<accession>A0A6H2C889</accession>
<dbReference type="Gene3D" id="3.40.50.300">
    <property type="entry name" value="P-loop containing nucleotide triphosphate hydrolases"/>
    <property type="match status" value="1"/>
</dbReference>
<dbReference type="KEGG" id="dfs:HGD76_24485"/>
<geneLocation type="plasmid" evidence="3">
    <name>pafl69</name>
</geneLocation>
<dbReference type="InterPro" id="IPR027417">
    <property type="entry name" value="P-loop_NTPase"/>
</dbReference>
<evidence type="ECO:0000259" key="1">
    <source>
        <dbReference type="Pfam" id="PF13614"/>
    </source>
</evidence>
<dbReference type="RefSeq" id="WP_168540750.1">
    <property type="nucleotide sequence ID" value="NZ_CP051207.1"/>
</dbReference>
<dbReference type="Pfam" id="PF13614">
    <property type="entry name" value="AAA_31"/>
    <property type="match status" value="1"/>
</dbReference>
<sequence length="262" mass="28951">MKQIVIALLANAGGVGKSTISTHLAYEVSKRGYRVAMLDLDPQRSLDVFCGLSPAEANLTTVELFSKDFKGDWSLAPVWDSKVEVCQGHPLLAEMANELVIRKRGEYSLADKLNKYPLPHNLIILDCPATLGMLNVNALAAATHVLVPVQLEMKAISGSAELVEWCISTSDELQLEPRPPILGFVPSMYNGVVAMHRQYLAQLPAIAERLGIKLYPKIRSSNEFKNASAYGLPLHKYRPKHPACKDFKLVVDDVIALIQEKY</sequence>
<proteinExistence type="predicted"/>
<reference evidence="2 3" key="2">
    <citation type="submission" date="2020-04" db="EMBL/GenBank/DDBJ databases">
        <authorList>
            <person name="Fomenkov A."/>
            <person name="Anton B.P."/>
            <person name="Roberts R.J."/>
        </authorList>
    </citation>
    <scope>NUCLEOTIDE SEQUENCE [LARGE SCALE GENOMIC DNA]</scope>
    <source>
        <strain evidence="2 3">CCAP 1403/13f</strain>
        <plasmid evidence="3">pafl69</plasmid>
    </source>
</reference>
<organism evidence="2 3">
    <name type="scientific">Dolichospermum flos-aquae CCAP 1403/13F</name>
    <dbReference type="NCBI Taxonomy" id="315271"/>
    <lineage>
        <taxon>Bacteria</taxon>
        <taxon>Bacillati</taxon>
        <taxon>Cyanobacteriota</taxon>
        <taxon>Cyanophyceae</taxon>
        <taxon>Nostocales</taxon>
        <taxon>Aphanizomenonaceae</taxon>
        <taxon>Dolichospermum</taxon>
    </lineage>
</organism>